<dbReference type="Gene3D" id="2.170.150.40">
    <property type="entry name" value="Domain of unknown function (DUF427)"/>
    <property type="match status" value="1"/>
</dbReference>
<dbReference type="Proteomes" id="UP000015347">
    <property type="component" value="Unassembled WGS sequence"/>
</dbReference>
<dbReference type="EMBL" id="APVH01000026">
    <property type="protein sequence ID" value="EPX82208.1"/>
    <property type="molecule type" value="Genomic_DNA"/>
</dbReference>
<dbReference type="InterPro" id="IPR007361">
    <property type="entry name" value="DUF427"/>
</dbReference>
<evidence type="ECO:0000259" key="1">
    <source>
        <dbReference type="Pfam" id="PF04248"/>
    </source>
</evidence>
<dbReference type="AlphaFoldDB" id="S9QRF7"/>
<dbReference type="RefSeq" id="WP_020042213.1">
    <property type="nucleotide sequence ID" value="NZ_KE557276.1"/>
</dbReference>
<organism evidence="2 3">
    <name type="scientific">Salipiger mucosus DSM 16094</name>
    <dbReference type="NCBI Taxonomy" id="1123237"/>
    <lineage>
        <taxon>Bacteria</taxon>
        <taxon>Pseudomonadati</taxon>
        <taxon>Pseudomonadota</taxon>
        <taxon>Alphaproteobacteria</taxon>
        <taxon>Rhodobacterales</taxon>
        <taxon>Roseobacteraceae</taxon>
        <taxon>Salipiger</taxon>
    </lineage>
</organism>
<keyword evidence="3" id="KW-1185">Reference proteome</keyword>
<protein>
    <recommendedName>
        <fullName evidence="1">DUF427 domain-containing protein</fullName>
    </recommendedName>
</protein>
<comment type="caution">
    <text evidence="2">The sequence shown here is derived from an EMBL/GenBank/DDBJ whole genome shotgun (WGS) entry which is preliminary data.</text>
</comment>
<proteinExistence type="predicted"/>
<dbReference type="PANTHER" id="PTHR34310:SF9">
    <property type="entry name" value="BLR5716 PROTEIN"/>
    <property type="match status" value="1"/>
</dbReference>
<dbReference type="InterPro" id="IPR038694">
    <property type="entry name" value="DUF427_sf"/>
</dbReference>
<dbReference type="Pfam" id="PF04248">
    <property type="entry name" value="NTP_transf_9"/>
    <property type="match status" value="1"/>
</dbReference>
<dbReference type="STRING" id="1123237.Salmuc_05465"/>
<feature type="domain" description="DUF427" evidence="1">
    <location>
        <begin position="15"/>
        <end position="104"/>
    </location>
</feature>
<evidence type="ECO:0000313" key="2">
    <source>
        <dbReference type="EMBL" id="EPX82208.1"/>
    </source>
</evidence>
<name>S9QRF7_9RHOB</name>
<sequence>MLKHITIRPATGTWVVRVGGAVIAESTKALELSEGELPAVIYFPRSDVAMAFLEPSDYRTTCQYKGDANYFDIVSRSKTYKAAVWSYEEPSDDVAEIKDHLAFYVQDGVTVEQV</sequence>
<dbReference type="eggNOG" id="COG2343">
    <property type="taxonomic scope" value="Bacteria"/>
</dbReference>
<reference evidence="3" key="1">
    <citation type="journal article" date="2014" name="Stand. Genomic Sci.">
        <title>Genome sequence of the exopolysaccharide-producing Salipiger mucosus type strain (DSM 16094(T)), a moderately halophilic member of the Roseobacter clade.</title>
        <authorList>
            <person name="Riedel T."/>
            <person name="Spring S."/>
            <person name="Fiebig A."/>
            <person name="Petersen J."/>
            <person name="Kyrpides N.C."/>
            <person name="Goker M."/>
            <person name="Klenk H.P."/>
        </authorList>
    </citation>
    <scope>NUCLEOTIDE SEQUENCE [LARGE SCALE GENOMIC DNA]</scope>
    <source>
        <strain evidence="3">DSM 16094</strain>
    </source>
</reference>
<dbReference type="PANTHER" id="PTHR34310">
    <property type="entry name" value="DUF427 DOMAIN PROTEIN (AFU_ORTHOLOGUE AFUA_3G02220)"/>
    <property type="match status" value="1"/>
</dbReference>
<evidence type="ECO:0000313" key="3">
    <source>
        <dbReference type="Proteomes" id="UP000015347"/>
    </source>
</evidence>
<dbReference type="HOGENOM" id="CLU_126578_0_1_5"/>
<accession>S9QRF7</accession>
<gene>
    <name evidence="2" type="ORF">Salmuc_05465</name>
</gene>